<gene>
    <name evidence="2" type="ORF">DFR27_0896</name>
</gene>
<dbReference type="Gene3D" id="2.30.270.10">
    <property type="entry name" value="duf1285 protein"/>
    <property type="match status" value="1"/>
</dbReference>
<name>A0A3M0AQ21_9GAMM</name>
<keyword evidence="3" id="KW-1185">Reference proteome</keyword>
<dbReference type="InterPro" id="IPR023361">
    <property type="entry name" value="DUF1285_beta_roll_sf"/>
</dbReference>
<accession>A0A3M0AQ21</accession>
<dbReference type="Gene3D" id="3.10.540.10">
    <property type="entry name" value="duf1285 like domain"/>
    <property type="match status" value="1"/>
</dbReference>
<feature type="domain" description="DUF1285" evidence="1">
    <location>
        <begin position="24"/>
        <end position="85"/>
    </location>
</feature>
<evidence type="ECO:0000259" key="1">
    <source>
        <dbReference type="Pfam" id="PF06938"/>
    </source>
</evidence>
<reference evidence="2 3" key="1">
    <citation type="submission" date="2018-10" db="EMBL/GenBank/DDBJ databases">
        <title>Genomic Encyclopedia of Type Strains, Phase IV (KMG-IV): sequencing the most valuable type-strain genomes for metagenomic binning, comparative biology and taxonomic classification.</title>
        <authorList>
            <person name="Goeker M."/>
        </authorList>
    </citation>
    <scope>NUCLEOTIDE SEQUENCE [LARGE SCALE GENOMIC DNA]</scope>
    <source>
        <strain evidence="2 3">DSM 25080</strain>
    </source>
</reference>
<dbReference type="InterPro" id="IPR048341">
    <property type="entry name" value="DUF1285_N"/>
</dbReference>
<evidence type="ECO:0000313" key="2">
    <source>
        <dbReference type="EMBL" id="RMA81102.1"/>
    </source>
</evidence>
<proteinExistence type="predicted"/>
<dbReference type="RefSeq" id="WP_121876264.1">
    <property type="nucleotide sequence ID" value="NZ_REFJ01000002.1"/>
</dbReference>
<dbReference type="EMBL" id="REFJ01000002">
    <property type="protein sequence ID" value="RMA81102.1"/>
    <property type="molecule type" value="Genomic_DNA"/>
</dbReference>
<dbReference type="Proteomes" id="UP000267187">
    <property type="component" value="Unassembled WGS sequence"/>
</dbReference>
<dbReference type="Pfam" id="PF06938">
    <property type="entry name" value="DUF1285_N"/>
    <property type="match status" value="1"/>
</dbReference>
<organism evidence="2 3">
    <name type="scientific">Umboniibacter marinipuniceus</name>
    <dbReference type="NCBI Taxonomy" id="569599"/>
    <lineage>
        <taxon>Bacteria</taxon>
        <taxon>Pseudomonadati</taxon>
        <taxon>Pseudomonadota</taxon>
        <taxon>Gammaproteobacteria</taxon>
        <taxon>Cellvibrionales</taxon>
        <taxon>Cellvibrionaceae</taxon>
        <taxon>Umboniibacter</taxon>
    </lineage>
</organism>
<evidence type="ECO:0000313" key="3">
    <source>
        <dbReference type="Proteomes" id="UP000267187"/>
    </source>
</evidence>
<dbReference type="AlphaFoldDB" id="A0A3M0AQ21"/>
<dbReference type="OrthoDB" id="3078366at2"/>
<protein>
    <recommendedName>
        <fullName evidence="1">DUF1285 domain-containing protein</fullName>
    </recommendedName>
</protein>
<sequence length="171" mass="19720">MNLDAVEQYAGLAESESSLFAPGLAEWQPELSGEMDLVIDDNGRWFHEGTEIKRARLVNLFTRILRREGDDYFLLTPVEKWRIKVMSYPLWVSLLEDVQGKCLLTLSCGYQLALDQNSRPRLEADSVVVDVAPNMCAKLHRNAYYDFVERLREDDQGYFLEIGDERLRVDG</sequence>
<comment type="caution">
    <text evidence="2">The sequence shown here is derived from an EMBL/GenBank/DDBJ whole genome shotgun (WGS) entry which is preliminary data.</text>
</comment>